<dbReference type="Pfam" id="PF07690">
    <property type="entry name" value="MFS_1"/>
    <property type="match status" value="1"/>
</dbReference>
<evidence type="ECO:0000256" key="4">
    <source>
        <dbReference type="ARBA" id="ARBA00023136"/>
    </source>
</evidence>
<organism evidence="8 9">
    <name type="scientific">Nocardioides zeae</name>
    <dbReference type="NCBI Taxonomy" id="1457234"/>
    <lineage>
        <taxon>Bacteria</taxon>
        <taxon>Bacillati</taxon>
        <taxon>Actinomycetota</taxon>
        <taxon>Actinomycetes</taxon>
        <taxon>Propionibacteriales</taxon>
        <taxon>Nocardioidaceae</taxon>
        <taxon>Nocardioides</taxon>
    </lineage>
</organism>
<feature type="transmembrane region" description="Helical" evidence="6">
    <location>
        <begin position="364"/>
        <end position="389"/>
    </location>
</feature>
<evidence type="ECO:0000256" key="6">
    <source>
        <dbReference type="SAM" id="Phobius"/>
    </source>
</evidence>
<feature type="transmembrane region" description="Helical" evidence="6">
    <location>
        <begin position="306"/>
        <end position="325"/>
    </location>
</feature>
<keyword evidence="4 6" id="KW-0472">Membrane</keyword>
<keyword evidence="9" id="KW-1185">Reference proteome</keyword>
<feature type="region of interest" description="Disordered" evidence="5">
    <location>
        <begin position="6"/>
        <end position="25"/>
    </location>
</feature>
<evidence type="ECO:0000256" key="2">
    <source>
        <dbReference type="ARBA" id="ARBA00022692"/>
    </source>
</evidence>
<feature type="transmembrane region" description="Helical" evidence="6">
    <location>
        <begin position="395"/>
        <end position="413"/>
    </location>
</feature>
<feature type="transmembrane region" description="Helical" evidence="6">
    <location>
        <begin position="275"/>
        <end position="294"/>
    </location>
</feature>
<dbReference type="Proteomes" id="UP000468687">
    <property type="component" value="Unassembled WGS sequence"/>
</dbReference>
<dbReference type="CDD" id="cd17370">
    <property type="entry name" value="MFS_MJ1317_like"/>
    <property type="match status" value="1"/>
</dbReference>
<dbReference type="GO" id="GO:0022857">
    <property type="term" value="F:transmembrane transporter activity"/>
    <property type="evidence" value="ECO:0007669"/>
    <property type="project" value="InterPro"/>
</dbReference>
<dbReference type="AlphaFoldDB" id="A0A6P0HLG8"/>
<dbReference type="InterPro" id="IPR020846">
    <property type="entry name" value="MFS_dom"/>
</dbReference>
<dbReference type="InterPro" id="IPR011701">
    <property type="entry name" value="MFS"/>
</dbReference>
<feature type="transmembrane region" description="Helical" evidence="6">
    <location>
        <begin position="166"/>
        <end position="186"/>
    </location>
</feature>
<feature type="transmembrane region" description="Helical" evidence="6">
    <location>
        <begin position="52"/>
        <end position="74"/>
    </location>
</feature>
<dbReference type="RefSeq" id="WP_163772964.1">
    <property type="nucleotide sequence ID" value="NZ_JAAGXA010000009.1"/>
</dbReference>
<dbReference type="PROSITE" id="PS50850">
    <property type="entry name" value="MFS"/>
    <property type="match status" value="1"/>
</dbReference>
<dbReference type="SUPFAM" id="SSF103473">
    <property type="entry name" value="MFS general substrate transporter"/>
    <property type="match status" value="1"/>
</dbReference>
<evidence type="ECO:0000256" key="1">
    <source>
        <dbReference type="ARBA" id="ARBA00004651"/>
    </source>
</evidence>
<evidence type="ECO:0000259" key="7">
    <source>
        <dbReference type="PROSITE" id="PS50850"/>
    </source>
</evidence>
<comment type="subcellular location">
    <subcellularLocation>
        <location evidence="1">Cell membrane</location>
        <topology evidence="1">Multi-pass membrane protein</topology>
    </subcellularLocation>
</comment>
<feature type="transmembrane region" description="Helical" evidence="6">
    <location>
        <begin position="192"/>
        <end position="212"/>
    </location>
</feature>
<feature type="transmembrane region" description="Helical" evidence="6">
    <location>
        <begin position="331"/>
        <end position="352"/>
    </location>
</feature>
<dbReference type="PANTHER" id="PTHR23518">
    <property type="entry name" value="C-METHYLTRANSFERASE"/>
    <property type="match status" value="1"/>
</dbReference>
<evidence type="ECO:0000256" key="5">
    <source>
        <dbReference type="SAM" id="MobiDB-lite"/>
    </source>
</evidence>
<sequence length="423" mass="42838">MYLALRDGGAAAPPTAAAAGATRTPHGRRRVPRVVVTLGLVSLLTDISSESVAAVLPLYLTLGLGLSTVAYGLVDALYQGVGALVRVAGGWGADRTGRPKWVAFLGYATSCVARVGLLVATGAGAVAAVVALDRVGKGIRTAPRDAMISAAAPPDGVGLAFGVHRALDTTGAVLGPLVAFLLLWWIPGGYLTVMVASLGCALLGLALLGLFVEDRPRATAPAPTADDPGGWRELRTPAMRRLLLVAGLLGVLTIGDGFLYLALLDRGGFAVHWFPLLYVGTSLAYLVLAVPLGALADRWGRARTMVTGHGALVAAYGATTLPLGAVGTTVLTVVLLGAFYAATDGVLAAAAGRIVAPRSRARGIAAAQTVVAVSRMAASAGFGVLWFWIGPGSALLLAAAVLAAVLVPSLLAVRRLDTAPAAA</sequence>
<reference evidence="8 9" key="1">
    <citation type="journal article" date="2014" name="Int. J. Syst. Evol. Microbiol.">
        <title>Nocardioides zeae sp. nov., isolated from the stem of Zea mays.</title>
        <authorList>
            <person name="Glaeser S.P."/>
            <person name="McInroy J.A."/>
            <person name="Busse H.J."/>
            <person name="Kampfer P."/>
        </authorList>
    </citation>
    <scope>NUCLEOTIDE SEQUENCE [LARGE SCALE GENOMIC DNA]</scope>
    <source>
        <strain evidence="8 9">JCM 30728</strain>
    </source>
</reference>
<dbReference type="EMBL" id="JAAGXA010000009">
    <property type="protein sequence ID" value="NEN79436.1"/>
    <property type="molecule type" value="Genomic_DNA"/>
</dbReference>
<proteinExistence type="predicted"/>
<evidence type="ECO:0000256" key="3">
    <source>
        <dbReference type="ARBA" id="ARBA00022989"/>
    </source>
</evidence>
<feature type="domain" description="Major facilitator superfamily (MFS) profile" evidence="7">
    <location>
        <begin position="34"/>
        <end position="417"/>
    </location>
</feature>
<protein>
    <submittedName>
        <fullName evidence="8">MFS transporter</fullName>
    </submittedName>
</protein>
<keyword evidence="3 6" id="KW-1133">Transmembrane helix</keyword>
<feature type="transmembrane region" description="Helical" evidence="6">
    <location>
        <begin position="104"/>
        <end position="132"/>
    </location>
</feature>
<dbReference type="PANTHER" id="PTHR23518:SF2">
    <property type="entry name" value="MAJOR FACILITATOR SUPERFAMILY TRANSPORTER"/>
    <property type="match status" value="1"/>
</dbReference>
<comment type="caution">
    <text evidence="8">The sequence shown here is derived from an EMBL/GenBank/DDBJ whole genome shotgun (WGS) entry which is preliminary data.</text>
</comment>
<keyword evidence="2 6" id="KW-0812">Transmembrane</keyword>
<gene>
    <name evidence="8" type="ORF">G3T38_14220</name>
</gene>
<name>A0A6P0HLG8_9ACTN</name>
<dbReference type="InterPro" id="IPR036259">
    <property type="entry name" value="MFS_trans_sf"/>
</dbReference>
<feature type="transmembrane region" description="Helical" evidence="6">
    <location>
        <begin position="242"/>
        <end position="263"/>
    </location>
</feature>
<evidence type="ECO:0000313" key="9">
    <source>
        <dbReference type="Proteomes" id="UP000468687"/>
    </source>
</evidence>
<dbReference type="GO" id="GO:0005886">
    <property type="term" value="C:plasma membrane"/>
    <property type="evidence" value="ECO:0007669"/>
    <property type="project" value="UniProtKB-SubCell"/>
</dbReference>
<dbReference type="Gene3D" id="1.20.1250.20">
    <property type="entry name" value="MFS general substrate transporter like domains"/>
    <property type="match status" value="1"/>
</dbReference>
<feature type="compositionally biased region" description="Low complexity" evidence="5">
    <location>
        <begin position="8"/>
        <end position="24"/>
    </location>
</feature>
<evidence type="ECO:0000313" key="8">
    <source>
        <dbReference type="EMBL" id="NEN79436.1"/>
    </source>
</evidence>
<accession>A0A6P0HLG8</accession>